<evidence type="ECO:0000313" key="1">
    <source>
        <dbReference type="EMBL" id="KIM23331.1"/>
    </source>
</evidence>
<keyword evidence="2" id="KW-1185">Reference proteome</keyword>
<reference evidence="2" key="2">
    <citation type="submission" date="2015-01" db="EMBL/GenBank/DDBJ databases">
        <title>Evolutionary Origins and Diversification of the Mycorrhizal Mutualists.</title>
        <authorList>
            <consortium name="DOE Joint Genome Institute"/>
            <consortium name="Mycorrhizal Genomics Consortium"/>
            <person name="Kohler A."/>
            <person name="Kuo A."/>
            <person name="Nagy L.G."/>
            <person name="Floudas D."/>
            <person name="Copeland A."/>
            <person name="Barry K.W."/>
            <person name="Cichocki N."/>
            <person name="Veneault-Fourrey C."/>
            <person name="LaButti K."/>
            <person name="Lindquist E.A."/>
            <person name="Lipzen A."/>
            <person name="Lundell T."/>
            <person name="Morin E."/>
            <person name="Murat C."/>
            <person name="Riley R."/>
            <person name="Ohm R."/>
            <person name="Sun H."/>
            <person name="Tunlid A."/>
            <person name="Henrissat B."/>
            <person name="Grigoriev I.V."/>
            <person name="Hibbett D.S."/>
            <person name="Martin F."/>
        </authorList>
    </citation>
    <scope>NUCLEOTIDE SEQUENCE [LARGE SCALE GENOMIC DNA]</scope>
    <source>
        <strain evidence="2">MAFF 305830</strain>
    </source>
</reference>
<dbReference type="Proteomes" id="UP000054097">
    <property type="component" value="Unassembled WGS sequence"/>
</dbReference>
<dbReference type="SUPFAM" id="SSF81383">
    <property type="entry name" value="F-box domain"/>
    <property type="match status" value="1"/>
</dbReference>
<proteinExistence type="predicted"/>
<gene>
    <name evidence="1" type="ORF">M408DRAFT_77779</name>
</gene>
<organism evidence="1 2">
    <name type="scientific">Serendipita vermifera MAFF 305830</name>
    <dbReference type="NCBI Taxonomy" id="933852"/>
    <lineage>
        <taxon>Eukaryota</taxon>
        <taxon>Fungi</taxon>
        <taxon>Dikarya</taxon>
        <taxon>Basidiomycota</taxon>
        <taxon>Agaricomycotina</taxon>
        <taxon>Agaricomycetes</taxon>
        <taxon>Sebacinales</taxon>
        <taxon>Serendipitaceae</taxon>
        <taxon>Serendipita</taxon>
    </lineage>
</organism>
<dbReference type="InterPro" id="IPR036047">
    <property type="entry name" value="F-box-like_dom_sf"/>
</dbReference>
<accession>A0A0C3AVN0</accession>
<protein>
    <recommendedName>
        <fullName evidence="3">F-box domain-containing protein</fullName>
    </recommendedName>
</protein>
<dbReference type="EMBL" id="KN824339">
    <property type="protein sequence ID" value="KIM23331.1"/>
    <property type="molecule type" value="Genomic_DNA"/>
</dbReference>
<dbReference type="AlphaFoldDB" id="A0A0C3AVN0"/>
<name>A0A0C3AVN0_SERVB</name>
<sequence>MNSQYVPLGQLQDVITLSTVNQTSRRKHARGAPIQKLPAEMLGNIFAFCQTEWNCVSVESLMAVSSTWMGVCLGMPSLWTKISLHMTHWDIPNLSQMRSNYVYHHIVRSGVLPLQVKVNLFSRPGQETSAREHVRNAQAVLDFLFNGGPTNKGARYWDVLEFSFDSTTPRRLLDFLGTSMPRLRELVIDGPNDSRIPILQVPTLCSLSRGGVPEPAGHNPAMVQTLHLSTTALSREDVDRLSAYTSLKTLSIVVEKGDGRLSKLHLPNLVSLEITIKYPSSSSGSSQSSTEEPVSLRFLVLPHLHTLKAKGDNPSLIALATLQNLSQVRRLELKEWEFLAQSSRRTKWGFLAYTMVQTPAMAWNPSESVVEFLLLKCTSLEEVHGFPDLIKLVKSIIHQRPDLTSRLRVSASGRIERG</sequence>
<dbReference type="OrthoDB" id="2998253at2759"/>
<dbReference type="InterPro" id="IPR032675">
    <property type="entry name" value="LRR_dom_sf"/>
</dbReference>
<evidence type="ECO:0000313" key="2">
    <source>
        <dbReference type="Proteomes" id="UP000054097"/>
    </source>
</evidence>
<reference evidence="1 2" key="1">
    <citation type="submission" date="2014-04" db="EMBL/GenBank/DDBJ databases">
        <authorList>
            <consortium name="DOE Joint Genome Institute"/>
            <person name="Kuo A."/>
            <person name="Zuccaro A."/>
            <person name="Kohler A."/>
            <person name="Nagy L.G."/>
            <person name="Floudas D."/>
            <person name="Copeland A."/>
            <person name="Barry K.W."/>
            <person name="Cichocki N."/>
            <person name="Veneault-Fourrey C."/>
            <person name="LaButti K."/>
            <person name="Lindquist E.A."/>
            <person name="Lipzen A."/>
            <person name="Lundell T."/>
            <person name="Morin E."/>
            <person name="Murat C."/>
            <person name="Sun H."/>
            <person name="Tunlid A."/>
            <person name="Henrissat B."/>
            <person name="Grigoriev I.V."/>
            <person name="Hibbett D.S."/>
            <person name="Martin F."/>
            <person name="Nordberg H.P."/>
            <person name="Cantor M.N."/>
            <person name="Hua S.X."/>
        </authorList>
    </citation>
    <scope>NUCLEOTIDE SEQUENCE [LARGE SCALE GENOMIC DNA]</scope>
    <source>
        <strain evidence="1 2">MAFF 305830</strain>
    </source>
</reference>
<evidence type="ECO:0008006" key="3">
    <source>
        <dbReference type="Google" id="ProtNLM"/>
    </source>
</evidence>
<dbReference type="Gene3D" id="3.80.10.10">
    <property type="entry name" value="Ribonuclease Inhibitor"/>
    <property type="match status" value="1"/>
</dbReference>
<dbReference type="HOGENOM" id="CLU_657492_0_0_1"/>